<dbReference type="EMBL" id="JAZAVJ010000297">
    <property type="protein sequence ID" value="KAK7402545.1"/>
    <property type="molecule type" value="Genomic_DNA"/>
</dbReference>
<evidence type="ECO:0000313" key="2">
    <source>
        <dbReference type="EMBL" id="KAK7402545.1"/>
    </source>
</evidence>
<sequence>MVVGGGGALTFDTTVAGGTKNPSRFPPWSRTELGAGAGADGEEDAGDKPGEAQTDAVWSSRTGQPGAREAGGRREFGDAMGENSGRPATGGFEGEEGLKRIEDGWLRGLAASARAQWASVAWPTHLTGRQMKVPGPPWD</sequence>
<dbReference type="Proteomes" id="UP001498476">
    <property type="component" value="Unassembled WGS sequence"/>
</dbReference>
<feature type="region of interest" description="Disordered" evidence="1">
    <location>
        <begin position="1"/>
        <end position="96"/>
    </location>
</feature>
<keyword evidence="3" id="KW-1185">Reference proteome</keyword>
<evidence type="ECO:0000256" key="1">
    <source>
        <dbReference type="SAM" id="MobiDB-lite"/>
    </source>
</evidence>
<comment type="caution">
    <text evidence="2">The sequence shown here is derived from an EMBL/GenBank/DDBJ whole genome shotgun (WGS) entry which is preliminary data.</text>
</comment>
<name>A0ABR1GLC7_9HYPO</name>
<reference evidence="2 3" key="1">
    <citation type="journal article" date="2025" name="Microbiol. Resour. Announc.">
        <title>Draft genome sequences for Neonectria magnoliae and Neonectria punicea, canker pathogens of Liriodendron tulipifera and Acer saccharum in West Virginia.</title>
        <authorList>
            <person name="Petronek H.M."/>
            <person name="Kasson M.T."/>
            <person name="Metheny A.M."/>
            <person name="Stauder C.M."/>
            <person name="Lovett B."/>
            <person name="Lynch S.C."/>
            <person name="Garnas J.R."/>
            <person name="Kasson L.R."/>
            <person name="Stajich J.E."/>
        </authorList>
    </citation>
    <scope>NUCLEOTIDE SEQUENCE [LARGE SCALE GENOMIC DNA]</scope>
    <source>
        <strain evidence="2 3">NRRL 64653</strain>
    </source>
</reference>
<protein>
    <submittedName>
        <fullName evidence="2">Uncharacterized protein</fullName>
    </submittedName>
</protein>
<gene>
    <name evidence="2" type="ORF">QQX98_011716</name>
</gene>
<evidence type="ECO:0000313" key="3">
    <source>
        <dbReference type="Proteomes" id="UP001498476"/>
    </source>
</evidence>
<accession>A0ABR1GLC7</accession>
<proteinExistence type="predicted"/>
<organism evidence="2 3">
    <name type="scientific">Neonectria punicea</name>
    <dbReference type="NCBI Taxonomy" id="979145"/>
    <lineage>
        <taxon>Eukaryota</taxon>
        <taxon>Fungi</taxon>
        <taxon>Dikarya</taxon>
        <taxon>Ascomycota</taxon>
        <taxon>Pezizomycotina</taxon>
        <taxon>Sordariomycetes</taxon>
        <taxon>Hypocreomycetidae</taxon>
        <taxon>Hypocreales</taxon>
        <taxon>Nectriaceae</taxon>
        <taxon>Neonectria</taxon>
    </lineage>
</organism>